<dbReference type="Pfam" id="PF01453">
    <property type="entry name" value="B_lectin"/>
    <property type="match status" value="1"/>
</dbReference>
<comment type="caution">
    <text evidence="13">The sequence shown here is derived from an EMBL/GenBank/DDBJ whole genome shotgun (WGS) entry which is preliminary data.</text>
</comment>
<dbReference type="InterPro" id="IPR000742">
    <property type="entry name" value="EGF"/>
</dbReference>
<sequence length="576" mass="64299">MMACKRTDLCISALLLIFNFFCSFDATDTITRTQYIFDIENSSVVSSDGNFKLGFFSPGKSQARYVGIWFNKISEHTVVWVANRGTPINNSSGVFKIGGDGNLAVFCGNEENPLWSTNVSVPKRTSIAKLLDSGNLVLVSENKWGETIIWQSFDHPTHVILPGEFSCGMDPHGLPQFFLYKNSVPRWRSGPWTGRIVNGLPDVATKYRGHNVVDYSNPVALISTTFVNNKDEIYITFSPKNGALFPIGVIDPTGMRQRLVWHESQKWVKLAAVPQDLCDEYDRCGANAICNEDSLARCTCLPGFESLYPQDWYIKCVETRKMEGCGKGDGEGFVRMEGVKLPDARNSTVYGNMSLEECERECLKNCNCTGFATLYVDERGLGCVAWYGELRDVRHYKDGQDFYIRVDAVDLAADARKNSKHFLPRKSTLAFIIVPVIVEMLLAALCFQYLWRKNAKTKGDAKLPTWELWSDGKALEIVDSCIVDSCSTNDILRCIHVGLLCVQDDASDRPSMSSVVFMLSNETVLPSPKKSMFAFKKNGPGSAIIERECSLNELMETSNWCSSATASLKLVLLEYG</sequence>
<evidence type="ECO:0000256" key="4">
    <source>
        <dbReference type="ARBA" id="ARBA00023180"/>
    </source>
</evidence>
<dbReference type="InterPro" id="IPR001480">
    <property type="entry name" value="Bulb-type_lectin_dom"/>
</dbReference>
<name>A0ABQ8GZY2_9ROSI</name>
<feature type="domain" description="Bulb-type lectin" evidence="11">
    <location>
        <begin position="27"/>
        <end position="151"/>
    </location>
</feature>
<keyword evidence="8" id="KW-1133">Transmembrane helix</keyword>
<accession>A0ABQ8GZY2</accession>
<keyword evidence="4" id="KW-0325">Glycoprotein</keyword>
<comment type="catalytic activity">
    <reaction evidence="5">
        <text>L-threonyl-[protein] + ATP = O-phospho-L-threonyl-[protein] + ADP + H(+)</text>
        <dbReference type="Rhea" id="RHEA:46608"/>
        <dbReference type="Rhea" id="RHEA-COMP:11060"/>
        <dbReference type="Rhea" id="RHEA-COMP:11605"/>
        <dbReference type="ChEBI" id="CHEBI:15378"/>
        <dbReference type="ChEBI" id="CHEBI:30013"/>
        <dbReference type="ChEBI" id="CHEBI:30616"/>
        <dbReference type="ChEBI" id="CHEBI:61977"/>
        <dbReference type="ChEBI" id="CHEBI:456216"/>
        <dbReference type="EC" id="2.7.11.1"/>
    </reaction>
</comment>
<dbReference type="EMBL" id="JAFEMO010000070">
    <property type="protein sequence ID" value="KAH7527271.1"/>
    <property type="molecule type" value="Genomic_DNA"/>
</dbReference>
<evidence type="ECO:0000256" key="2">
    <source>
        <dbReference type="ARBA" id="ARBA00022729"/>
    </source>
</evidence>
<dbReference type="CDD" id="cd01098">
    <property type="entry name" value="PAN_AP_plant"/>
    <property type="match status" value="1"/>
</dbReference>
<evidence type="ECO:0000256" key="6">
    <source>
        <dbReference type="ARBA" id="ARBA00048679"/>
    </source>
</evidence>
<dbReference type="Gene3D" id="1.10.510.10">
    <property type="entry name" value="Transferase(Phosphotransferase) domain 1"/>
    <property type="match status" value="1"/>
</dbReference>
<proteinExistence type="predicted"/>
<feature type="signal peptide" evidence="9">
    <location>
        <begin position="1"/>
        <end position="26"/>
    </location>
</feature>
<evidence type="ECO:0000256" key="8">
    <source>
        <dbReference type="SAM" id="Phobius"/>
    </source>
</evidence>
<protein>
    <recommendedName>
        <fullName evidence="1">non-specific serine/threonine protein kinase</fullName>
        <ecNumber evidence="1">2.7.11.1</ecNumber>
    </recommendedName>
</protein>
<dbReference type="PROSITE" id="PS50026">
    <property type="entry name" value="EGF_3"/>
    <property type="match status" value="1"/>
</dbReference>
<evidence type="ECO:0000313" key="13">
    <source>
        <dbReference type="EMBL" id="KAH7527271.1"/>
    </source>
</evidence>
<keyword evidence="2 9" id="KW-0732">Signal</keyword>
<keyword evidence="7" id="KW-0245">EGF-like domain</keyword>
<dbReference type="Pfam" id="PF00954">
    <property type="entry name" value="S_locus_glycop"/>
    <property type="match status" value="1"/>
</dbReference>
<dbReference type="CDD" id="cd00028">
    <property type="entry name" value="B_lectin"/>
    <property type="match status" value="1"/>
</dbReference>
<evidence type="ECO:0000256" key="3">
    <source>
        <dbReference type="ARBA" id="ARBA00023157"/>
    </source>
</evidence>
<dbReference type="Proteomes" id="UP000827721">
    <property type="component" value="Unassembled WGS sequence"/>
</dbReference>
<gene>
    <name evidence="13" type="ORF">JRO89_XSUnG0040900</name>
</gene>
<keyword evidence="14" id="KW-1185">Reference proteome</keyword>
<keyword evidence="3" id="KW-1015">Disulfide bond</keyword>
<evidence type="ECO:0000259" key="11">
    <source>
        <dbReference type="PROSITE" id="PS50927"/>
    </source>
</evidence>
<feature type="chain" id="PRO_5047520286" description="non-specific serine/threonine protein kinase" evidence="9">
    <location>
        <begin position="27"/>
        <end position="576"/>
    </location>
</feature>
<dbReference type="InterPro" id="IPR000858">
    <property type="entry name" value="S_locus_glycoprot_dom"/>
</dbReference>
<evidence type="ECO:0000256" key="5">
    <source>
        <dbReference type="ARBA" id="ARBA00047899"/>
    </source>
</evidence>
<keyword evidence="8" id="KW-0472">Membrane</keyword>
<dbReference type="SMART" id="SM00108">
    <property type="entry name" value="B_lectin"/>
    <property type="match status" value="1"/>
</dbReference>
<keyword evidence="8" id="KW-0812">Transmembrane</keyword>
<comment type="caution">
    <text evidence="7">Lacks conserved residue(s) required for the propagation of feature annotation.</text>
</comment>
<reference evidence="13 14" key="1">
    <citation type="submission" date="2021-02" db="EMBL/GenBank/DDBJ databases">
        <title>Plant Genome Project.</title>
        <authorList>
            <person name="Zhang R.-G."/>
        </authorList>
    </citation>
    <scope>NUCLEOTIDE SEQUENCE [LARGE SCALE GENOMIC DNA]</scope>
    <source>
        <tissue evidence="13">Leaves</tissue>
    </source>
</reference>
<dbReference type="Gene3D" id="2.90.10.10">
    <property type="entry name" value="Bulb-type lectin domain"/>
    <property type="match status" value="1"/>
</dbReference>
<dbReference type="Pfam" id="PF08276">
    <property type="entry name" value="PAN_2"/>
    <property type="match status" value="1"/>
</dbReference>
<evidence type="ECO:0000259" key="10">
    <source>
        <dbReference type="PROSITE" id="PS50026"/>
    </source>
</evidence>
<dbReference type="PANTHER" id="PTHR32444">
    <property type="entry name" value="BULB-TYPE LECTIN DOMAIN-CONTAINING PROTEIN"/>
    <property type="match status" value="1"/>
</dbReference>
<organism evidence="13 14">
    <name type="scientific">Xanthoceras sorbifolium</name>
    <dbReference type="NCBI Taxonomy" id="99658"/>
    <lineage>
        <taxon>Eukaryota</taxon>
        <taxon>Viridiplantae</taxon>
        <taxon>Streptophyta</taxon>
        <taxon>Embryophyta</taxon>
        <taxon>Tracheophyta</taxon>
        <taxon>Spermatophyta</taxon>
        <taxon>Magnoliopsida</taxon>
        <taxon>eudicotyledons</taxon>
        <taxon>Gunneridae</taxon>
        <taxon>Pentapetalae</taxon>
        <taxon>rosids</taxon>
        <taxon>malvids</taxon>
        <taxon>Sapindales</taxon>
        <taxon>Sapindaceae</taxon>
        <taxon>Xanthoceroideae</taxon>
        <taxon>Xanthoceras</taxon>
    </lineage>
</organism>
<dbReference type="SUPFAM" id="SSF57414">
    <property type="entry name" value="Hairpin loop containing domain-like"/>
    <property type="match status" value="1"/>
</dbReference>
<evidence type="ECO:0000256" key="9">
    <source>
        <dbReference type="SAM" id="SignalP"/>
    </source>
</evidence>
<evidence type="ECO:0000256" key="7">
    <source>
        <dbReference type="PROSITE-ProRule" id="PRU00076"/>
    </source>
</evidence>
<dbReference type="PANTHER" id="PTHR32444:SF63">
    <property type="entry name" value="G-TYPE LECTIN S-RECEPTOR-LIKE SERINE_THREONINE-PROTEIN KINASE RKS1"/>
    <property type="match status" value="1"/>
</dbReference>
<dbReference type="InterPro" id="IPR036426">
    <property type="entry name" value="Bulb-type_lectin_dom_sf"/>
</dbReference>
<dbReference type="SMART" id="SM00473">
    <property type="entry name" value="PAN_AP"/>
    <property type="match status" value="1"/>
</dbReference>
<feature type="transmembrane region" description="Helical" evidence="8">
    <location>
        <begin position="429"/>
        <end position="451"/>
    </location>
</feature>
<feature type="domain" description="Apple" evidence="12">
    <location>
        <begin position="325"/>
        <end position="407"/>
    </location>
</feature>
<comment type="catalytic activity">
    <reaction evidence="6">
        <text>L-seryl-[protein] + ATP = O-phospho-L-seryl-[protein] + ADP + H(+)</text>
        <dbReference type="Rhea" id="RHEA:17989"/>
        <dbReference type="Rhea" id="RHEA-COMP:9863"/>
        <dbReference type="Rhea" id="RHEA-COMP:11604"/>
        <dbReference type="ChEBI" id="CHEBI:15378"/>
        <dbReference type="ChEBI" id="CHEBI:29999"/>
        <dbReference type="ChEBI" id="CHEBI:30616"/>
        <dbReference type="ChEBI" id="CHEBI:83421"/>
        <dbReference type="ChEBI" id="CHEBI:456216"/>
        <dbReference type="EC" id="2.7.11.1"/>
    </reaction>
</comment>
<dbReference type="PROSITE" id="PS50948">
    <property type="entry name" value="PAN"/>
    <property type="match status" value="1"/>
</dbReference>
<evidence type="ECO:0000259" key="12">
    <source>
        <dbReference type="PROSITE" id="PS50948"/>
    </source>
</evidence>
<dbReference type="SUPFAM" id="SSF51110">
    <property type="entry name" value="alpha-D-mannose-specific plant lectins"/>
    <property type="match status" value="1"/>
</dbReference>
<evidence type="ECO:0000256" key="1">
    <source>
        <dbReference type="ARBA" id="ARBA00012513"/>
    </source>
</evidence>
<dbReference type="PROSITE" id="PS50927">
    <property type="entry name" value="BULB_LECTIN"/>
    <property type="match status" value="1"/>
</dbReference>
<dbReference type="EC" id="2.7.11.1" evidence="1"/>
<evidence type="ECO:0000313" key="14">
    <source>
        <dbReference type="Proteomes" id="UP000827721"/>
    </source>
</evidence>
<dbReference type="InterPro" id="IPR003609">
    <property type="entry name" value="Pan_app"/>
</dbReference>
<feature type="domain" description="EGF-like" evidence="10">
    <location>
        <begin position="274"/>
        <end position="310"/>
    </location>
</feature>